<sequence length="436" mass="50277">MTILDSFTKDECKELATNWLWMHGHGTVSHSRYHNSGRSWAPLLKKINEQRGDREPFRSSTALKSASSHLRNLTLDFSAVYNKMKRMSLSLGKSSTDADLVAVAKEDYFYQHGKPFIYESAWYLFRDQPEWANSGTEETNQSNKTPQQPRTRGTQPENLATSTPKTKPSSRKRDHDKLDDNKLTNCPDDQDRHPTVKKKSAPDNENQLKSTSSRRKRDHDHLEEKQSTNCLNDEERRIIANKRINLAYQNQAKSSTSHAEVQFESQQPCGEATSVTKPEKLGSSTPKSKPYSRKRDHNNLPDDKKLPNCSDDEERQPIVKKRVILDREEQAKSSTTYDEVQIETLKINRLQLEVKRLEAETEYERIQLDIMEKDLSSCTDEYEQEFFLFKKRKIIATLKSQEPNLNSTSTTKDLHPSDRPPTQIRNDSGAKPNHIV</sequence>
<feature type="compositionally biased region" description="Polar residues" evidence="2">
    <location>
        <begin position="257"/>
        <end position="287"/>
    </location>
</feature>
<proteinExistence type="predicted"/>
<gene>
    <name evidence="4" type="ORF">PSTT_06485</name>
</gene>
<feature type="coiled-coil region" evidence="1">
    <location>
        <begin position="340"/>
        <end position="367"/>
    </location>
</feature>
<dbReference type="PANTHER" id="PTHR45023">
    <property type="match status" value="1"/>
</dbReference>
<feature type="compositionally biased region" description="Basic and acidic residues" evidence="2">
    <location>
        <begin position="297"/>
        <end position="306"/>
    </location>
</feature>
<evidence type="ECO:0000313" key="4">
    <source>
        <dbReference type="EMBL" id="POW09894.1"/>
    </source>
</evidence>
<evidence type="ECO:0000259" key="3">
    <source>
        <dbReference type="Pfam" id="PF14303"/>
    </source>
</evidence>
<accession>A0A2S4VK10</accession>
<feature type="region of interest" description="Disordered" evidence="2">
    <location>
        <begin position="257"/>
        <end position="313"/>
    </location>
</feature>
<dbReference type="EMBL" id="PKSL01000051">
    <property type="protein sequence ID" value="POW09894.1"/>
    <property type="molecule type" value="Genomic_DNA"/>
</dbReference>
<dbReference type="VEuPathDB" id="FungiDB:PSTT_06485"/>
<evidence type="ECO:0000256" key="1">
    <source>
        <dbReference type="SAM" id="Coils"/>
    </source>
</evidence>
<feature type="compositionally biased region" description="Polar residues" evidence="2">
    <location>
        <begin position="133"/>
        <end position="167"/>
    </location>
</feature>
<keyword evidence="1" id="KW-0175">Coiled coil</keyword>
<feature type="region of interest" description="Disordered" evidence="2">
    <location>
        <begin position="133"/>
        <end position="229"/>
    </location>
</feature>
<feature type="domain" description="No apical meristem-associated C-terminal" evidence="3">
    <location>
        <begin position="251"/>
        <end position="394"/>
    </location>
</feature>
<reference evidence="4" key="1">
    <citation type="submission" date="2017-12" db="EMBL/GenBank/DDBJ databases">
        <title>Gene loss provides genomic basis for host adaptation in cereal stripe rust fungi.</title>
        <authorList>
            <person name="Xia C."/>
        </authorList>
    </citation>
    <scope>NUCLEOTIDE SEQUENCE [LARGE SCALE GENOMIC DNA]</scope>
    <source>
        <strain evidence="4">93-210</strain>
    </source>
</reference>
<dbReference type="AlphaFoldDB" id="A0A2S4VK10"/>
<feature type="compositionally biased region" description="Basic and acidic residues" evidence="2">
    <location>
        <begin position="171"/>
        <end position="182"/>
    </location>
</feature>
<dbReference type="PANTHER" id="PTHR45023:SF4">
    <property type="entry name" value="GLYCINE-RICH PROTEIN-RELATED"/>
    <property type="match status" value="1"/>
</dbReference>
<evidence type="ECO:0000313" key="5">
    <source>
        <dbReference type="Proteomes" id="UP000239156"/>
    </source>
</evidence>
<dbReference type="InterPro" id="IPR029466">
    <property type="entry name" value="NAM-associated_C"/>
</dbReference>
<feature type="region of interest" description="Disordered" evidence="2">
    <location>
        <begin position="403"/>
        <end position="436"/>
    </location>
</feature>
<keyword evidence="5" id="KW-1185">Reference proteome</keyword>
<dbReference type="Pfam" id="PF14303">
    <property type="entry name" value="NAM-associated"/>
    <property type="match status" value="1"/>
</dbReference>
<dbReference type="Proteomes" id="UP000239156">
    <property type="component" value="Unassembled WGS sequence"/>
</dbReference>
<dbReference type="VEuPathDB" id="FungiDB:PSHT_02408"/>
<name>A0A2S4VK10_9BASI</name>
<organism evidence="4 5">
    <name type="scientific">Puccinia striiformis</name>
    <dbReference type="NCBI Taxonomy" id="27350"/>
    <lineage>
        <taxon>Eukaryota</taxon>
        <taxon>Fungi</taxon>
        <taxon>Dikarya</taxon>
        <taxon>Basidiomycota</taxon>
        <taxon>Pucciniomycotina</taxon>
        <taxon>Pucciniomycetes</taxon>
        <taxon>Pucciniales</taxon>
        <taxon>Pucciniaceae</taxon>
        <taxon>Puccinia</taxon>
    </lineage>
</organism>
<comment type="caution">
    <text evidence="4">The sequence shown here is derived from an EMBL/GenBank/DDBJ whole genome shotgun (WGS) entry which is preliminary data.</text>
</comment>
<protein>
    <recommendedName>
        <fullName evidence="3">No apical meristem-associated C-terminal domain-containing protein</fullName>
    </recommendedName>
</protein>
<evidence type="ECO:0000256" key="2">
    <source>
        <dbReference type="SAM" id="MobiDB-lite"/>
    </source>
</evidence>